<evidence type="ECO:0000313" key="2">
    <source>
        <dbReference type="Proteomes" id="UP000296822"/>
    </source>
</evidence>
<dbReference type="Proteomes" id="UP000296822">
    <property type="component" value="Chromosome"/>
</dbReference>
<dbReference type="KEGG" id="nbg:DV706_14165"/>
<sequence length="63" mass="7199">MDIDSLDPELVDRAFKLQEKIKREGLQGIGYMEAAHFYMERNAADTVSKHIEKELRSQFGGGK</sequence>
<dbReference type="AlphaFoldDB" id="A0A4D6HNG3"/>
<proteinExistence type="predicted"/>
<evidence type="ECO:0000313" key="1">
    <source>
        <dbReference type="EMBL" id="QCC55513.1"/>
    </source>
</evidence>
<reference evidence="1 2" key="1">
    <citation type="journal article" date="2019" name="Nat. Commun.">
        <title>A new type of DNA phosphorothioation-based antiviral system in archaea.</title>
        <authorList>
            <person name="Xiong L."/>
            <person name="Liu S."/>
            <person name="Chen S."/>
            <person name="Xiao Y."/>
            <person name="Zhu B."/>
            <person name="Gao Y."/>
            <person name="Zhang Y."/>
            <person name="Chen B."/>
            <person name="Luo J."/>
            <person name="Deng Z."/>
            <person name="Chen X."/>
            <person name="Wang L."/>
            <person name="Chen S."/>
        </authorList>
    </citation>
    <scope>NUCLEOTIDE SEQUENCE [LARGE SCALE GENOMIC DNA]</scope>
    <source>
        <strain evidence="1 2">JCM 10635</strain>
    </source>
</reference>
<protein>
    <submittedName>
        <fullName evidence="1">Uncharacterized protein</fullName>
    </submittedName>
</protein>
<name>A0A4D6HNG3_9EURY</name>
<dbReference type="EMBL" id="CP031305">
    <property type="protein sequence ID" value="QCC55513.1"/>
    <property type="molecule type" value="Genomic_DNA"/>
</dbReference>
<organism evidence="1 2">
    <name type="scientific">Natronorubrum bangense</name>
    <dbReference type="NCBI Taxonomy" id="61858"/>
    <lineage>
        <taxon>Archaea</taxon>
        <taxon>Methanobacteriati</taxon>
        <taxon>Methanobacteriota</taxon>
        <taxon>Stenosarchaea group</taxon>
        <taxon>Halobacteria</taxon>
        <taxon>Halobacteriales</taxon>
        <taxon>Natrialbaceae</taxon>
        <taxon>Natronorubrum</taxon>
    </lineage>
</organism>
<accession>A0A4D6HNG3</accession>
<gene>
    <name evidence="1" type="ORF">DV706_14165</name>
</gene>